<evidence type="ECO:0000313" key="2">
    <source>
        <dbReference type="EMBL" id="KAK9509227.1"/>
    </source>
</evidence>
<sequence>MSTPSQLFVQVQPKVAHQVKSGIERDAGAGPPPESKRSVFAFINVEFQLPFGGPRLYYDKKRSQISSRNNSLKNKSVDRLEVIVEMSRCEDDDEVENDDEGGNNDEVEDNDECKNDELLVNELSIFFWF</sequence>
<evidence type="ECO:0000313" key="3">
    <source>
        <dbReference type="Proteomes" id="UP001461498"/>
    </source>
</evidence>
<feature type="compositionally biased region" description="Acidic residues" evidence="1">
    <location>
        <begin position="90"/>
        <end position="111"/>
    </location>
</feature>
<name>A0AAW1DFG3_9HEMI</name>
<accession>A0AAW1DFG3</accession>
<gene>
    <name evidence="2" type="ORF">O3M35_006585</name>
</gene>
<reference evidence="2 3" key="1">
    <citation type="submission" date="2022-12" db="EMBL/GenBank/DDBJ databases">
        <title>Chromosome-level genome assembly of true bugs.</title>
        <authorList>
            <person name="Ma L."/>
            <person name="Li H."/>
        </authorList>
    </citation>
    <scope>NUCLEOTIDE SEQUENCE [LARGE SCALE GENOMIC DNA]</scope>
    <source>
        <strain evidence="2">Lab_2022b</strain>
    </source>
</reference>
<evidence type="ECO:0000256" key="1">
    <source>
        <dbReference type="SAM" id="MobiDB-lite"/>
    </source>
</evidence>
<proteinExistence type="predicted"/>
<dbReference type="EMBL" id="JAPXFL010000003">
    <property type="protein sequence ID" value="KAK9509227.1"/>
    <property type="molecule type" value="Genomic_DNA"/>
</dbReference>
<comment type="caution">
    <text evidence="2">The sequence shown here is derived from an EMBL/GenBank/DDBJ whole genome shotgun (WGS) entry which is preliminary data.</text>
</comment>
<dbReference type="Proteomes" id="UP001461498">
    <property type="component" value="Unassembled WGS sequence"/>
</dbReference>
<keyword evidence="3" id="KW-1185">Reference proteome</keyword>
<feature type="region of interest" description="Disordered" evidence="1">
    <location>
        <begin position="88"/>
        <end position="113"/>
    </location>
</feature>
<protein>
    <submittedName>
        <fullName evidence="2">Uncharacterized protein</fullName>
    </submittedName>
</protein>
<dbReference type="AlphaFoldDB" id="A0AAW1DFG3"/>
<organism evidence="2 3">
    <name type="scientific">Rhynocoris fuscipes</name>
    <dbReference type="NCBI Taxonomy" id="488301"/>
    <lineage>
        <taxon>Eukaryota</taxon>
        <taxon>Metazoa</taxon>
        <taxon>Ecdysozoa</taxon>
        <taxon>Arthropoda</taxon>
        <taxon>Hexapoda</taxon>
        <taxon>Insecta</taxon>
        <taxon>Pterygota</taxon>
        <taxon>Neoptera</taxon>
        <taxon>Paraneoptera</taxon>
        <taxon>Hemiptera</taxon>
        <taxon>Heteroptera</taxon>
        <taxon>Panheteroptera</taxon>
        <taxon>Cimicomorpha</taxon>
        <taxon>Reduviidae</taxon>
        <taxon>Harpactorinae</taxon>
        <taxon>Harpactorini</taxon>
        <taxon>Rhynocoris</taxon>
    </lineage>
</organism>